<dbReference type="Gene3D" id="3.20.20.150">
    <property type="entry name" value="Divalent-metal-dependent TIM barrel enzymes"/>
    <property type="match status" value="1"/>
</dbReference>
<dbReference type="SUPFAM" id="SSF51658">
    <property type="entry name" value="Xylose isomerase-like"/>
    <property type="match status" value="1"/>
</dbReference>
<keyword evidence="3" id="KW-1185">Reference proteome</keyword>
<dbReference type="PANTHER" id="PTHR12110">
    <property type="entry name" value="HYDROXYPYRUVATE ISOMERASE"/>
    <property type="match status" value="1"/>
</dbReference>
<reference evidence="2 3" key="1">
    <citation type="submission" date="2024-03" db="EMBL/GenBank/DDBJ databases">
        <title>Bacilli Hybrid Assemblies.</title>
        <authorList>
            <person name="Kovac J."/>
        </authorList>
    </citation>
    <scope>NUCLEOTIDE SEQUENCE [LARGE SCALE GENOMIC DNA]</scope>
    <source>
        <strain evidence="2 3">FSL R7-0666</strain>
    </source>
</reference>
<dbReference type="PANTHER" id="PTHR12110:SF53">
    <property type="entry name" value="BLR5974 PROTEIN"/>
    <property type="match status" value="1"/>
</dbReference>
<feature type="domain" description="Xylose isomerase-like TIM barrel" evidence="1">
    <location>
        <begin position="49"/>
        <end position="254"/>
    </location>
</feature>
<dbReference type="Proteomes" id="UP001418796">
    <property type="component" value="Unassembled WGS sequence"/>
</dbReference>
<dbReference type="RefSeq" id="WP_343129087.1">
    <property type="nucleotide sequence ID" value="NZ_JBCITK010000001.1"/>
</dbReference>
<organism evidence="2 3">
    <name type="scientific">Alkalicoccobacillus gibsonii</name>
    <dbReference type="NCBI Taxonomy" id="79881"/>
    <lineage>
        <taxon>Bacteria</taxon>
        <taxon>Bacillati</taxon>
        <taxon>Bacillota</taxon>
        <taxon>Bacilli</taxon>
        <taxon>Bacillales</taxon>
        <taxon>Bacillaceae</taxon>
        <taxon>Alkalicoccobacillus</taxon>
    </lineage>
</organism>
<dbReference type="EMBL" id="JBCITK010000001">
    <property type="protein sequence ID" value="MEN0641915.1"/>
    <property type="molecule type" value="Genomic_DNA"/>
</dbReference>
<sequence length="274" mass="30427">MSYLSLTSWSLNRLLGPLHWTKWDDENQTIVTQVSPQPEVHTLLELPGLLAEKGFEAMEIIHPHFPSVDEYYLQALRSAVEHAGIQFDTLLLDYGDITSENPKRLEADITFIKKWITIASKVGAANIRVVGGDAHPDNEERLAFAAEQLTQLAEFGKEKGVHVITENFHSLTSTAENCLYLNEHSSINGLISDFGNFSAESKLSSLQKTVPHSKSIHVKAQTNEDGTMNKTELIDCLNIVSELNYSGPLTLVYDGPGDMWEGIEEVKAVATSYL</sequence>
<gene>
    <name evidence="2" type="ORF">MKY91_01915</name>
</gene>
<dbReference type="InterPro" id="IPR036237">
    <property type="entry name" value="Xyl_isomerase-like_sf"/>
</dbReference>
<name>A0ABU9VDD3_9BACI</name>
<evidence type="ECO:0000259" key="1">
    <source>
        <dbReference type="Pfam" id="PF01261"/>
    </source>
</evidence>
<dbReference type="InterPro" id="IPR050312">
    <property type="entry name" value="IolE/XylAMocC-like"/>
</dbReference>
<evidence type="ECO:0000313" key="3">
    <source>
        <dbReference type="Proteomes" id="UP001418796"/>
    </source>
</evidence>
<comment type="caution">
    <text evidence="2">The sequence shown here is derived from an EMBL/GenBank/DDBJ whole genome shotgun (WGS) entry which is preliminary data.</text>
</comment>
<accession>A0ABU9VDD3</accession>
<dbReference type="InterPro" id="IPR013022">
    <property type="entry name" value="Xyl_isomerase-like_TIM-brl"/>
</dbReference>
<proteinExistence type="predicted"/>
<evidence type="ECO:0000313" key="2">
    <source>
        <dbReference type="EMBL" id="MEN0641915.1"/>
    </source>
</evidence>
<dbReference type="Pfam" id="PF01261">
    <property type="entry name" value="AP_endonuc_2"/>
    <property type="match status" value="1"/>
</dbReference>
<protein>
    <submittedName>
        <fullName evidence="2">TIM barrel protein</fullName>
    </submittedName>
</protein>